<feature type="transmembrane region" description="Helical" evidence="2">
    <location>
        <begin position="121"/>
        <end position="142"/>
    </location>
</feature>
<gene>
    <name evidence="4" type="ORF">SAMN05443668_102301</name>
</gene>
<feature type="transmembrane region" description="Helical" evidence="2">
    <location>
        <begin position="36"/>
        <end position="63"/>
    </location>
</feature>
<feature type="signal peptide" evidence="3">
    <location>
        <begin position="1"/>
        <end position="20"/>
    </location>
</feature>
<feature type="region of interest" description="Disordered" evidence="1">
    <location>
        <begin position="207"/>
        <end position="226"/>
    </location>
</feature>
<dbReference type="OrthoDB" id="9859246at2"/>
<evidence type="ECO:0000313" key="4">
    <source>
        <dbReference type="EMBL" id="SHM95390.1"/>
    </source>
</evidence>
<organism evidence="4 5">
    <name type="scientific">Cryptosporangium aurantiacum</name>
    <dbReference type="NCBI Taxonomy" id="134849"/>
    <lineage>
        <taxon>Bacteria</taxon>
        <taxon>Bacillati</taxon>
        <taxon>Actinomycetota</taxon>
        <taxon>Actinomycetes</taxon>
        <taxon>Cryptosporangiales</taxon>
        <taxon>Cryptosporangiaceae</taxon>
        <taxon>Cryptosporangium</taxon>
    </lineage>
</organism>
<keyword evidence="2" id="KW-0812">Transmembrane</keyword>
<dbReference type="AlphaFoldDB" id="A0A1M7MWF1"/>
<keyword evidence="3" id="KW-0732">Signal</keyword>
<keyword evidence="5" id="KW-1185">Reference proteome</keyword>
<sequence>MVLFVTMVVLAVAVATTVTAGNKQHAVLAVTGAVLWTTAAAGLAVVSGVHPVLLALVGASLGYTVHRLTRRALAHRHDQRPTALFLLNRGQRTRTAAPDDITLTLRTIRTLDREQSEREPLHWSVVAAAGTAATALEGYWAYQHLIAGGGVFADLTALAGFAVLATLTVALTGVAGLAVHMRSTPRVDPAPPPMPAPSEMPTIAFTPVQVSKVNRRRSRPTASASR</sequence>
<evidence type="ECO:0000256" key="2">
    <source>
        <dbReference type="SAM" id="Phobius"/>
    </source>
</evidence>
<accession>A0A1M7MWF1</accession>
<dbReference type="Proteomes" id="UP000184440">
    <property type="component" value="Unassembled WGS sequence"/>
</dbReference>
<keyword evidence="2" id="KW-0472">Membrane</keyword>
<protein>
    <submittedName>
        <fullName evidence="4">Uncharacterized protein</fullName>
    </submittedName>
</protein>
<dbReference type="EMBL" id="FRCS01000002">
    <property type="protein sequence ID" value="SHM95390.1"/>
    <property type="molecule type" value="Genomic_DNA"/>
</dbReference>
<feature type="chain" id="PRO_5012207025" evidence="3">
    <location>
        <begin position="21"/>
        <end position="226"/>
    </location>
</feature>
<feature type="transmembrane region" description="Helical" evidence="2">
    <location>
        <begin position="157"/>
        <end position="179"/>
    </location>
</feature>
<dbReference type="RefSeq" id="WP_073253800.1">
    <property type="nucleotide sequence ID" value="NZ_FRCS01000002.1"/>
</dbReference>
<proteinExistence type="predicted"/>
<reference evidence="4 5" key="1">
    <citation type="submission" date="2016-11" db="EMBL/GenBank/DDBJ databases">
        <authorList>
            <person name="Jaros S."/>
            <person name="Januszkiewicz K."/>
            <person name="Wedrychowicz H."/>
        </authorList>
    </citation>
    <scope>NUCLEOTIDE SEQUENCE [LARGE SCALE GENOMIC DNA]</scope>
    <source>
        <strain evidence="4 5">DSM 46144</strain>
    </source>
</reference>
<name>A0A1M7MWF1_9ACTN</name>
<evidence type="ECO:0000313" key="5">
    <source>
        <dbReference type="Proteomes" id="UP000184440"/>
    </source>
</evidence>
<evidence type="ECO:0000256" key="3">
    <source>
        <dbReference type="SAM" id="SignalP"/>
    </source>
</evidence>
<dbReference type="STRING" id="134849.SAMN05443668_102301"/>
<keyword evidence="2" id="KW-1133">Transmembrane helix</keyword>
<evidence type="ECO:0000256" key="1">
    <source>
        <dbReference type="SAM" id="MobiDB-lite"/>
    </source>
</evidence>